<reference evidence="1" key="1">
    <citation type="submission" date="2023-05" db="EMBL/GenBank/DDBJ databases">
        <authorList>
            <consortium name="ELIXIR-Norway"/>
        </authorList>
    </citation>
    <scope>NUCLEOTIDE SEQUENCE</scope>
</reference>
<name>A0AC60A2V4_RANTA</name>
<proteinExistence type="predicted"/>
<feature type="non-terminal residue" evidence="1">
    <location>
        <position position="1"/>
    </location>
</feature>
<feature type="non-terminal residue" evidence="1">
    <location>
        <position position="64"/>
    </location>
</feature>
<accession>A0AC60A2V4</accession>
<organism evidence="1 2">
    <name type="scientific">Rangifer tarandus platyrhynchus</name>
    <name type="common">Svalbard reindeer</name>
    <dbReference type="NCBI Taxonomy" id="3082113"/>
    <lineage>
        <taxon>Eukaryota</taxon>
        <taxon>Metazoa</taxon>
        <taxon>Chordata</taxon>
        <taxon>Craniata</taxon>
        <taxon>Vertebrata</taxon>
        <taxon>Euteleostomi</taxon>
        <taxon>Mammalia</taxon>
        <taxon>Eutheria</taxon>
        <taxon>Laurasiatheria</taxon>
        <taxon>Artiodactyla</taxon>
        <taxon>Ruminantia</taxon>
        <taxon>Pecora</taxon>
        <taxon>Cervidae</taxon>
        <taxon>Odocoileinae</taxon>
        <taxon>Rangifer</taxon>
    </lineage>
</organism>
<evidence type="ECO:0000313" key="1">
    <source>
        <dbReference type="EMBL" id="CAN0551299.1"/>
    </source>
</evidence>
<protein>
    <submittedName>
        <fullName evidence="1">Uncharacterized protein</fullName>
    </submittedName>
</protein>
<reference evidence="1" key="2">
    <citation type="submission" date="2025-03" db="EMBL/GenBank/DDBJ databases">
        <authorList>
            <consortium name="ELIXIR-Norway"/>
            <consortium name="Elixir Norway"/>
        </authorList>
    </citation>
    <scope>NUCLEOTIDE SEQUENCE</scope>
</reference>
<dbReference type="Proteomes" id="UP001162501">
    <property type="component" value="Chromosome 7"/>
</dbReference>
<evidence type="ECO:0000313" key="2">
    <source>
        <dbReference type="Proteomes" id="UP001162501"/>
    </source>
</evidence>
<sequence>KPSLILNIINYTWCGHAPLTRCPLSCLLPEKKSTYYLMPIKGMSKAVRRCQTWVFSQLPHCSLP</sequence>
<dbReference type="EMBL" id="OX596091">
    <property type="protein sequence ID" value="CAN0551299.1"/>
    <property type="molecule type" value="Genomic_DNA"/>
</dbReference>
<gene>
    <name evidence="1" type="ORF">MRATA1EN22A_LOCUS26234</name>
</gene>